<evidence type="ECO:0000313" key="1">
    <source>
        <dbReference type="EMBL" id="PWR76288.1"/>
    </source>
</evidence>
<protein>
    <submittedName>
        <fullName evidence="1">Uncharacterized protein</fullName>
    </submittedName>
</protein>
<dbReference type="RefSeq" id="WP_109939107.1">
    <property type="nucleotide sequence ID" value="NZ_CP176366.1"/>
</dbReference>
<proteinExistence type="predicted"/>
<reference evidence="1 2" key="1">
    <citation type="submission" date="2018-05" db="EMBL/GenBank/DDBJ databases">
        <title>Draft genome of Methanospirillum stamsii Pt1.</title>
        <authorList>
            <person name="Dueholm M.S."/>
            <person name="Nielsen P.H."/>
            <person name="Bakmann L.F."/>
            <person name="Otzen D.E."/>
        </authorList>
    </citation>
    <scope>NUCLEOTIDE SEQUENCE [LARGE SCALE GENOMIC DNA]</scope>
    <source>
        <strain evidence="1 2">Pt1</strain>
    </source>
</reference>
<accession>A0A2V2NIV9</accession>
<comment type="caution">
    <text evidence="1">The sequence shown here is derived from an EMBL/GenBank/DDBJ whole genome shotgun (WGS) entry which is preliminary data.</text>
</comment>
<evidence type="ECO:0000313" key="2">
    <source>
        <dbReference type="Proteomes" id="UP000245934"/>
    </source>
</evidence>
<dbReference type="GeneID" id="97610373"/>
<sequence length="91" mass="10550">MARDVSVYSYEIDEAIRSVQTMNRTIIPRYVIEEEIRENRHKYPRAGELPEIPLRMVISELVNRRPGTKVFGKYPVSWAFDYISSAQGATS</sequence>
<gene>
    <name evidence="1" type="ORF">DLD82_00315</name>
</gene>
<dbReference type="Proteomes" id="UP000245934">
    <property type="component" value="Unassembled WGS sequence"/>
</dbReference>
<name>A0A2V2NIV9_9EURY</name>
<organism evidence="1 2">
    <name type="scientific">Methanospirillum stamsii</name>
    <dbReference type="NCBI Taxonomy" id="1277351"/>
    <lineage>
        <taxon>Archaea</taxon>
        <taxon>Methanobacteriati</taxon>
        <taxon>Methanobacteriota</taxon>
        <taxon>Stenosarchaea group</taxon>
        <taxon>Methanomicrobia</taxon>
        <taxon>Methanomicrobiales</taxon>
        <taxon>Methanospirillaceae</taxon>
        <taxon>Methanospirillum</taxon>
    </lineage>
</organism>
<dbReference type="EMBL" id="QGMZ01000001">
    <property type="protein sequence ID" value="PWR76288.1"/>
    <property type="molecule type" value="Genomic_DNA"/>
</dbReference>
<dbReference type="AlphaFoldDB" id="A0A2V2NIV9"/>
<keyword evidence="2" id="KW-1185">Reference proteome</keyword>